<dbReference type="AlphaFoldDB" id="A0A7W8E4X6"/>
<keyword evidence="6 9" id="KW-0812">Transmembrane</keyword>
<evidence type="ECO:0000256" key="2">
    <source>
        <dbReference type="ARBA" id="ARBA00004760"/>
    </source>
</evidence>
<dbReference type="InterPro" id="IPR029044">
    <property type="entry name" value="Nucleotide-diphossugar_trans"/>
</dbReference>
<comment type="pathway">
    <text evidence="2">Lipid metabolism; sphingolipid metabolism.</text>
</comment>
<evidence type="ECO:0000313" key="11">
    <source>
        <dbReference type="Proteomes" id="UP000540989"/>
    </source>
</evidence>
<evidence type="ECO:0000313" key="10">
    <source>
        <dbReference type="EMBL" id="MBB5059011.1"/>
    </source>
</evidence>
<dbReference type="PANTHER" id="PTHR12726:SF0">
    <property type="entry name" value="CERAMIDE GLUCOSYLTRANSFERASE"/>
    <property type="match status" value="1"/>
</dbReference>
<dbReference type="GO" id="GO:0008120">
    <property type="term" value="F:ceramide glucosyltransferase activity"/>
    <property type="evidence" value="ECO:0007669"/>
    <property type="project" value="UniProtKB-EC"/>
</dbReference>
<protein>
    <submittedName>
        <fullName evidence="10">Ceramide glucosyltransferase</fullName>
        <ecNumber evidence="10">2.4.1.80</ecNumber>
    </submittedName>
</protein>
<proteinExistence type="predicted"/>
<accession>A0A7W8E4X6</accession>
<reference evidence="10 11" key="1">
    <citation type="submission" date="2020-08" db="EMBL/GenBank/DDBJ databases">
        <title>Genomic Encyclopedia of Type Strains, Phase IV (KMG-V): Genome sequencing to study the core and pangenomes of soil and plant-associated prokaryotes.</title>
        <authorList>
            <person name="Whitman W."/>
        </authorList>
    </citation>
    <scope>NUCLEOTIDE SEQUENCE [LARGE SCALE GENOMIC DNA]</scope>
    <source>
        <strain evidence="10 11">M8UP14</strain>
    </source>
</reference>
<evidence type="ECO:0000256" key="7">
    <source>
        <dbReference type="ARBA" id="ARBA00022989"/>
    </source>
</evidence>
<keyword evidence="7 9" id="KW-1133">Transmembrane helix</keyword>
<evidence type="ECO:0000256" key="4">
    <source>
        <dbReference type="ARBA" id="ARBA00022676"/>
    </source>
</evidence>
<comment type="subcellular location">
    <subcellularLocation>
        <location evidence="1">Membrane</location>
        <topology evidence="1">Multi-pass membrane protein</topology>
    </subcellularLocation>
</comment>
<evidence type="ECO:0000256" key="3">
    <source>
        <dbReference type="ARBA" id="ARBA00004991"/>
    </source>
</evidence>
<dbReference type="Gene3D" id="3.90.550.10">
    <property type="entry name" value="Spore Coat Polysaccharide Biosynthesis Protein SpsA, Chain A"/>
    <property type="match status" value="1"/>
</dbReference>
<organism evidence="10 11">
    <name type="scientific">Granulicella aggregans</name>
    <dbReference type="NCBI Taxonomy" id="474949"/>
    <lineage>
        <taxon>Bacteria</taxon>
        <taxon>Pseudomonadati</taxon>
        <taxon>Acidobacteriota</taxon>
        <taxon>Terriglobia</taxon>
        <taxon>Terriglobales</taxon>
        <taxon>Acidobacteriaceae</taxon>
        <taxon>Granulicella</taxon>
    </lineage>
</organism>
<evidence type="ECO:0000256" key="6">
    <source>
        <dbReference type="ARBA" id="ARBA00022692"/>
    </source>
</evidence>
<keyword evidence="11" id="KW-1185">Reference proteome</keyword>
<dbReference type="Pfam" id="PF13506">
    <property type="entry name" value="Glyco_transf_21"/>
    <property type="match status" value="1"/>
</dbReference>
<keyword evidence="4 10" id="KW-0328">Glycosyltransferase</keyword>
<dbReference type="RefSeq" id="WP_184219738.1">
    <property type="nucleotide sequence ID" value="NZ_JACHIP010000005.1"/>
</dbReference>
<evidence type="ECO:0000256" key="5">
    <source>
        <dbReference type="ARBA" id="ARBA00022679"/>
    </source>
</evidence>
<evidence type="ECO:0000256" key="9">
    <source>
        <dbReference type="SAM" id="Phobius"/>
    </source>
</evidence>
<gene>
    <name evidence="10" type="ORF">HDF16_003734</name>
</gene>
<name>A0A7W8E4X6_9BACT</name>
<dbReference type="EMBL" id="JACHIP010000005">
    <property type="protein sequence ID" value="MBB5059011.1"/>
    <property type="molecule type" value="Genomic_DNA"/>
</dbReference>
<comment type="caution">
    <text evidence="10">The sequence shown here is derived from an EMBL/GenBank/DDBJ whole genome shotgun (WGS) entry which is preliminary data.</text>
</comment>
<keyword evidence="8 9" id="KW-0472">Membrane</keyword>
<feature type="transmembrane region" description="Helical" evidence="9">
    <location>
        <begin position="6"/>
        <end position="33"/>
    </location>
</feature>
<evidence type="ECO:0000256" key="8">
    <source>
        <dbReference type="ARBA" id="ARBA00023136"/>
    </source>
</evidence>
<dbReference type="Proteomes" id="UP000540989">
    <property type="component" value="Unassembled WGS sequence"/>
</dbReference>
<dbReference type="InterPro" id="IPR025993">
    <property type="entry name" value="Ceramide_glucosylTrfase"/>
</dbReference>
<comment type="pathway">
    <text evidence="3">Sphingolipid metabolism.</text>
</comment>
<feature type="transmembrane region" description="Helical" evidence="9">
    <location>
        <begin position="290"/>
        <end position="311"/>
    </location>
</feature>
<evidence type="ECO:0000256" key="1">
    <source>
        <dbReference type="ARBA" id="ARBA00004141"/>
    </source>
</evidence>
<dbReference type="GO" id="GO:0016020">
    <property type="term" value="C:membrane"/>
    <property type="evidence" value="ECO:0007669"/>
    <property type="project" value="UniProtKB-SubCell"/>
</dbReference>
<sequence>MFLKYVPLAVGLFGLLTSSVFLGMVLVGVRAFLRDARLQERMLAEKPEFLPPVTLFKPLHGAEPGLERNLRSFFEQDYAAPVEVLFCARTLDDAGMQIAHRVAAEYLGVTSKFLASGEPWAANAKACSMTVMAKAATHDLWVISDSDVRVDRKYLRSVVLPFRDVKVGCATCLYRGVAVGGIWTQLEAVGMTVEMSSGVMAANLMEPMQFALGPTMVARRKCVAEIGGFEAMVDYCADDFVLGNWIAAKGHRVELIGHAIDHVVLNVSFVDSIRHQIRWMKSTRFSRPKGHFGTSLTFGVPFGIVALIGALMLGMPWLGGAVLAYSLAGRIVQGFVVAKYTVQEPNPWRAAFLFPIRDLMGIFFWAASYGSNRILWRGEVYELLAEGRMRPAL</sequence>
<dbReference type="EC" id="2.4.1.80" evidence="10"/>
<dbReference type="PANTHER" id="PTHR12726">
    <property type="entry name" value="CERAMIDE GLUCOSYLTRANSFERASE"/>
    <property type="match status" value="1"/>
</dbReference>
<dbReference type="GO" id="GO:0006679">
    <property type="term" value="P:glucosylceramide biosynthetic process"/>
    <property type="evidence" value="ECO:0007669"/>
    <property type="project" value="TreeGrafter"/>
</dbReference>
<keyword evidence="5 10" id="KW-0808">Transferase</keyword>
<dbReference type="SUPFAM" id="SSF53448">
    <property type="entry name" value="Nucleotide-diphospho-sugar transferases"/>
    <property type="match status" value="1"/>
</dbReference>